<name>A0A420EKD4_9SPHN</name>
<evidence type="ECO:0000256" key="5">
    <source>
        <dbReference type="ARBA" id="ARBA00022679"/>
    </source>
</evidence>
<dbReference type="PRINTS" id="PR00344">
    <property type="entry name" value="BCTRLSENSOR"/>
</dbReference>
<keyword evidence="9 10" id="KW-0472">Membrane</keyword>
<dbReference type="InterPro" id="IPR036890">
    <property type="entry name" value="HATPase_C_sf"/>
</dbReference>
<dbReference type="GO" id="GO:0000155">
    <property type="term" value="F:phosphorelay sensor kinase activity"/>
    <property type="evidence" value="ECO:0007669"/>
    <property type="project" value="InterPro"/>
</dbReference>
<comment type="subcellular location">
    <subcellularLocation>
        <location evidence="2">Membrane</location>
    </subcellularLocation>
</comment>
<evidence type="ECO:0000256" key="4">
    <source>
        <dbReference type="ARBA" id="ARBA00022553"/>
    </source>
</evidence>
<dbReference type="Pfam" id="PF02518">
    <property type="entry name" value="HATPase_c"/>
    <property type="match status" value="1"/>
</dbReference>
<keyword evidence="13" id="KW-1185">Reference proteome</keyword>
<dbReference type="OrthoDB" id="9815202at2"/>
<evidence type="ECO:0000256" key="3">
    <source>
        <dbReference type="ARBA" id="ARBA00012438"/>
    </source>
</evidence>
<reference evidence="12 13" key="1">
    <citation type="submission" date="2018-09" db="EMBL/GenBank/DDBJ databases">
        <title>Altererythrobacter spongiae sp. nov., isolated from a marine sponge.</title>
        <authorList>
            <person name="Zhuang L."/>
            <person name="Luo L."/>
        </authorList>
    </citation>
    <scope>NUCLEOTIDE SEQUENCE [LARGE SCALE GENOMIC DNA]</scope>
    <source>
        <strain evidence="12 13">HN-Y73</strain>
    </source>
</reference>
<dbReference type="PANTHER" id="PTHR45436:SF5">
    <property type="entry name" value="SENSOR HISTIDINE KINASE TRCS"/>
    <property type="match status" value="1"/>
</dbReference>
<dbReference type="InterPro" id="IPR003661">
    <property type="entry name" value="HisK_dim/P_dom"/>
</dbReference>
<dbReference type="InterPro" id="IPR013727">
    <property type="entry name" value="2CSK_N"/>
</dbReference>
<dbReference type="RefSeq" id="WP_120324652.1">
    <property type="nucleotide sequence ID" value="NZ_RAPF01000004.1"/>
</dbReference>
<organism evidence="12 13">
    <name type="scientific">Altericroceibacterium spongiae</name>
    <dbReference type="NCBI Taxonomy" id="2320269"/>
    <lineage>
        <taxon>Bacteria</taxon>
        <taxon>Pseudomonadati</taxon>
        <taxon>Pseudomonadota</taxon>
        <taxon>Alphaproteobacteria</taxon>
        <taxon>Sphingomonadales</taxon>
        <taxon>Erythrobacteraceae</taxon>
        <taxon>Altericroceibacterium</taxon>
    </lineage>
</organism>
<evidence type="ECO:0000256" key="10">
    <source>
        <dbReference type="SAM" id="Phobius"/>
    </source>
</evidence>
<dbReference type="InterPro" id="IPR036097">
    <property type="entry name" value="HisK_dim/P_sf"/>
</dbReference>
<dbReference type="InterPro" id="IPR003594">
    <property type="entry name" value="HATPase_dom"/>
</dbReference>
<keyword evidence="6 10" id="KW-0812">Transmembrane</keyword>
<dbReference type="AlphaFoldDB" id="A0A420EKD4"/>
<evidence type="ECO:0000256" key="7">
    <source>
        <dbReference type="ARBA" id="ARBA00022777"/>
    </source>
</evidence>
<evidence type="ECO:0000256" key="1">
    <source>
        <dbReference type="ARBA" id="ARBA00000085"/>
    </source>
</evidence>
<dbReference type="Pfam" id="PF00512">
    <property type="entry name" value="HisKA"/>
    <property type="match status" value="1"/>
</dbReference>
<dbReference type="Proteomes" id="UP000284395">
    <property type="component" value="Unassembled WGS sequence"/>
</dbReference>
<dbReference type="PANTHER" id="PTHR45436">
    <property type="entry name" value="SENSOR HISTIDINE KINASE YKOH"/>
    <property type="match status" value="1"/>
</dbReference>
<dbReference type="SUPFAM" id="SSF47384">
    <property type="entry name" value="Homodimeric domain of signal transducing histidine kinase"/>
    <property type="match status" value="1"/>
</dbReference>
<dbReference type="GO" id="GO:0016020">
    <property type="term" value="C:membrane"/>
    <property type="evidence" value="ECO:0007669"/>
    <property type="project" value="UniProtKB-SubCell"/>
</dbReference>
<dbReference type="EMBL" id="RAPF01000004">
    <property type="protein sequence ID" value="RKF21155.1"/>
    <property type="molecule type" value="Genomic_DNA"/>
</dbReference>
<dbReference type="CDD" id="cd00082">
    <property type="entry name" value="HisKA"/>
    <property type="match status" value="1"/>
</dbReference>
<protein>
    <recommendedName>
        <fullName evidence="3">histidine kinase</fullName>
        <ecNumber evidence="3">2.7.13.3</ecNumber>
    </recommendedName>
</protein>
<dbReference type="InterPro" id="IPR004358">
    <property type="entry name" value="Sig_transdc_His_kin-like_C"/>
</dbReference>
<dbReference type="CDD" id="cd00075">
    <property type="entry name" value="HATPase"/>
    <property type="match status" value="1"/>
</dbReference>
<feature type="domain" description="Histidine kinase" evidence="11">
    <location>
        <begin position="278"/>
        <end position="495"/>
    </location>
</feature>
<evidence type="ECO:0000256" key="9">
    <source>
        <dbReference type="ARBA" id="ARBA00023136"/>
    </source>
</evidence>
<dbReference type="InterPro" id="IPR005467">
    <property type="entry name" value="His_kinase_dom"/>
</dbReference>
<sequence>MTSLRARLTSAVMMPLLALAITFGGITCWMIHRTFSMTSDRILVGSVTTISRAVLARESAGVELLPFAVHLLDNPTTPVSHYSVFIGDRLVSGTAGLHPPGDYDPQAGTRQPLHPPAHFPNSFRYPRLTRGYVDAHDARGVLQPAYLRYTTLEGRPVRVATEIRLLSNSDVPAVIQVADFLDDRRAYEQSYFLRVLSAGVLVAMIALLLFYGAITWGLQPFASLTRQIDDARRHPIANIRVALDHKAPREAQLLANAFNDLMVRTERATESLRQFTANASHQLRTPLAIMRVHMDVLRGYGAASREGTMALADIGAAVDSLERLLAQLIALARLDEQQEGSGQPGSFDLVPLAAEIVANRVAQPDASTMDIGLETPEGPVMALGEESLAREMMANLLDNAIRYNRADGMVTLRVLPQKSGPVVEIEDDGPGLPPEEREKVWERFYRVPRADTPPGHGLGLPIVRALGAKMGAETFLTEGERGRGLKAVITFRPAPAENSSGGEIPAV</sequence>
<dbReference type="SMART" id="SM00387">
    <property type="entry name" value="HATPase_c"/>
    <property type="match status" value="1"/>
</dbReference>
<evidence type="ECO:0000256" key="6">
    <source>
        <dbReference type="ARBA" id="ARBA00022692"/>
    </source>
</evidence>
<dbReference type="SUPFAM" id="SSF55874">
    <property type="entry name" value="ATPase domain of HSP90 chaperone/DNA topoisomerase II/histidine kinase"/>
    <property type="match status" value="1"/>
</dbReference>
<evidence type="ECO:0000256" key="8">
    <source>
        <dbReference type="ARBA" id="ARBA00022989"/>
    </source>
</evidence>
<evidence type="ECO:0000256" key="2">
    <source>
        <dbReference type="ARBA" id="ARBA00004370"/>
    </source>
</evidence>
<dbReference type="SMART" id="SM00388">
    <property type="entry name" value="HisKA"/>
    <property type="match status" value="1"/>
</dbReference>
<keyword evidence="5" id="KW-0808">Transferase</keyword>
<evidence type="ECO:0000313" key="13">
    <source>
        <dbReference type="Proteomes" id="UP000284395"/>
    </source>
</evidence>
<dbReference type="Gene3D" id="3.30.565.10">
    <property type="entry name" value="Histidine kinase-like ATPase, C-terminal domain"/>
    <property type="match status" value="1"/>
</dbReference>
<comment type="caution">
    <text evidence="12">The sequence shown here is derived from an EMBL/GenBank/DDBJ whole genome shotgun (WGS) entry which is preliminary data.</text>
</comment>
<dbReference type="EC" id="2.7.13.3" evidence="3"/>
<dbReference type="InterPro" id="IPR050428">
    <property type="entry name" value="TCS_sensor_his_kinase"/>
</dbReference>
<dbReference type="Gene3D" id="1.10.287.130">
    <property type="match status" value="1"/>
</dbReference>
<evidence type="ECO:0000313" key="12">
    <source>
        <dbReference type="EMBL" id="RKF21155.1"/>
    </source>
</evidence>
<keyword evidence="8 10" id="KW-1133">Transmembrane helix</keyword>
<proteinExistence type="predicted"/>
<dbReference type="PROSITE" id="PS50109">
    <property type="entry name" value="HIS_KIN"/>
    <property type="match status" value="1"/>
</dbReference>
<keyword evidence="4" id="KW-0597">Phosphoprotein</keyword>
<evidence type="ECO:0000259" key="11">
    <source>
        <dbReference type="PROSITE" id="PS50109"/>
    </source>
</evidence>
<comment type="catalytic activity">
    <reaction evidence="1">
        <text>ATP + protein L-histidine = ADP + protein N-phospho-L-histidine.</text>
        <dbReference type="EC" id="2.7.13.3"/>
    </reaction>
</comment>
<accession>A0A420EKD4</accession>
<feature type="transmembrane region" description="Helical" evidence="10">
    <location>
        <begin position="191"/>
        <end position="218"/>
    </location>
</feature>
<feature type="transmembrane region" description="Helical" evidence="10">
    <location>
        <begin position="12"/>
        <end position="31"/>
    </location>
</feature>
<gene>
    <name evidence="12" type="ORF">D6851_09545</name>
</gene>
<keyword evidence="7 12" id="KW-0418">Kinase</keyword>
<dbReference type="Pfam" id="PF08521">
    <property type="entry name" value="2CSK_N"/>
    <property type="match status" value="1"/>
</dbReference>